<dbReference type="RefSeq" id="WP_172582917.1">
    <property type="nucleotide sequence ID" value="NZ_BAAAVY010000010.1"/>
</dbReference>
<dbReference type="AlphaFoldDB" id="A0A380WIV4"/>
<dbReference type="EMBL" id="UFSM01000001">
    <property type="protein sequence ID" value="SUU88104.1"/>
    <property type="molecule type" value="Genomic_DNA"/>
</dbReference>
<dbReference type="CDD" id="cd08897">
    <property type="entry name" value="SRPBCC_CalC_Aha1-like_4"/>
    <property type="match status" value="1"/>
</dbReference>
<feature type="domain" description="Activator of Hsp90 ATPase homologue 1/2-like C-terminal" evidence="2">
    <location>
        <begin position="13"/>
        <end position="136"/>
    </location>
</feature>
<protein>
    <submittedName>
        <fullName evidence="3">Activator of Hsp90 ATPase homolog 1-like protein</fullName>
    </submittedName>
</protein>
<dbReference type="SUPFAM" id="SSF55961">
    <property type="entry name" value="Bet v1-like"/>
    <property type="match status" value="1"/>
</dbReference>
<evidence type="ECO:0000313" key="4">
    <source>
        <dbReference type="Proteomes" id="UP000254701"/>
    </source>
</evidence>
<evidence type="ECO:0000256" key="1">
    <source>
        <dbReference type="ARBA" id="ARBA00006817"/>
    </source>
</evidence>
<dbReference type="InterPro" id="IPR013538">
    <property type="entry name" value="ASHA1/2-like_C"/>
</dbReference>
<reference evidence="3 4" key="1">
    <citation type="submission" date="2018-06" db="EMBL/GenBank/DDBJ databases">
        <authorList>
            <consortium name="Pathogen Informatics"/>
            <person name="Doyle S."/>
        </authorList>
    </citation>
    <scope>NUCLEOTIDE SEQUENCE [LARGE SCALE GENOMIC DNA]</scope>
    <source>
        <strain evidence="3 4">NCTC10684</strain>
    </source>
</reference>
<name>A0A380WIV4_AMIAI</name>
<dbReference type="Pfam" id="PF08327">
    <property type="entry name" value="AHSA1"/>
    <property type="match status" value="1"/>
</dbReference>
<sequence length="137" mass="15499">MTIQQITIATTIAAPIERVWEAYTTPADITQWNFASDDWCCPSAEADLRVGGRYKARMEAKDGSFGFDFEAVYDEIEPYKAITLAMGDGRKARTIFDATENGTKVTTMFDAETQNSIEMQRDGWQAILNNFRSYVEK</sequence>
<gene>
    <name evidence="3" type="ORF">NCTC10684_01311</name>
</gene>
<evidence type="ECO:0000259" key="2">
    <source>
        <dbReference type="Pfam" id="PF08327"/>
    </source>
</evidence>
<dbReference type="Proteomes" id="UP000254701">
    <property type="component" value="Unassembled WGS sequence"/>
</dbReference>
<dbReference type="Gene3D" id="3.30.530.20">
    <property type="match status" value="1"/>
</dbReference>
<accession>A0A380WIV4</accession>
<organism evidence="3 4">
    <name type="scientific">Aminobacter aminovorans</name>
    <name type="common">Chelatobacter heintzii</name>
    <dbReference type="NCBI Taxonomy" id="83263"/>
    <lineage>
        <taxon>Bacteria</taxon>
        <taxon>Pseudomonadati</taxon>
        <taxon>Pseudomonadota</taxon>
        <taxon>Alphaproteobacteria</taxon>
        <taxon>Hyphomicrobiales</taxon>
        <taxon>Phyllobacteriaceae</taxon>
        <taxon>Aminobacter</taxon>
    </lineage>
</organism>
<dbReference type="InterPro" id="IPR023393">
    <property type="entry name" value="START-like_dom_sf"/>
</dbReference>
<comment type="similarity">
    <text evidence="1">Belongs to the AHA1 family.</text>
</comment>
<proteinExistence type="inferred from homology"/>
<evidence type="ECO:0000313" key="3">
    <source>
        <dbReference type="EMBL" id="SUU88104.1"/>
    </source>
</evidence>